<dbReference type="Pfam" id="PF14479">
    <property type="entry name" value="HeLo"/>
    <property type="match status" value="1"/>
</dbReference>
<dbReference type="InterPro" id="IPR000719">
    <property type="entry name" value="Prot_kinase_dom"/>
</dbReference>
<proteinExistence type="predicted"/>
<evidence type="ECO:0000313" key="2">
    <source>
        <dbReference type="EMBL" id="OJJ52073.1"/>
    </source>
</evidence>
<keyword evidence="3" id="KW-1185">Reference proteome</keyword>
<sequence length="568" mass="63609">MEAAGLALSAVSLSFELFGGCVEGFVLLSNAQNFGRDASFLRTMLNVEEYRFVKWADAVGLTAQATRVLPQLNKALAEELMVQLSDRLDSSKLKERYSLDVQPGETVTATDGNKKELSILAGAVSEKRRREILARARLLQSQGLSKQLRWAAIDKTRFQILVQDVREIVDALWHLLEPIQLRDLSQQVGQTLTAVVDMSHDINALKGLQASLSRKDTVGLPSFEILESAVGLKVVREQLPGESTVQQPHQSLNEDPIQPMNRSLLKRPASSSHMTAPFVGEYDGKAVICEAKVVPARLKPKLRLRAENLAKLLSLPKSSSFLTLRCLGFIEDQDEFTFIYEYPAGSDASCPPRSLQDLMRDSKSKLPSLTTRLRMALEICKSLLTVHTAGWLHKNVRSENILFFSDGTSSNITDSPTRPYLAGFTFSRADYSVEISDQASEDPLLDIYRHPQALGEPSVSYAMYMDHYSLGMVLAEIAEWRPLKHIVKKQVDVTNRLVDVPLSALAGIQAWFWRELVQRGQIEFRMGEVYGRFISYLTRLDRGNQTTGRTKCLLELEQFVNELGCCRV</sequence>
<dbReference type="Gene3D" id="1.20.120.1020">
    <property type="entry name" value="Prion-inhibition and propagation, HeLo domain"/>
    <property type="match status" value="1"/>
</dbReference>
<gene>
    <name evidence="2" type="ORF">ASPSYDRAFT_717740</name>
</gene>
<dbReference type="EMBL" id="KV878605">
    <property type="protein sequence ID" value="OJJ52073.1"/>
    <property type="molecule type" value="Genomic_DNA"/>
</dbReference>
<evidence type="ECO:0000259" key="1">
    <source>
        <dbReference type="PROSITE" id="PS50011"/>
    </source>
</evidence>
<dbReference type="InterPro" id="IPR011009">
    <property type="entry name" value="Kinase-like_dom_sf"/>
</dbReference>
<dbReference type="InterPro" id="IPR038305">
    <property type="entry name" value="HeLo_sf"/>
</dbReference>
<dbReference type="SUPFAM" id="SSF56112">
    <property type="entry name" value="Protein kinase-like (PK-like)"/>
    <property type="match status" value="1"/>
</dbReference>
<dbReference type="GeneID" id="63766672"/>
<dbReference type="PROSITE" id="PS50011">
    <property type="entry name" value="PROTEIN_KINASE_DOM"/>
    <property type="match status" value="1"/>
</dbReference>
<dbReference type="PANTHER" id="PTHR37542:SF1">
    <property type="entry name" value="PRION-INHIBITION AND PROPAGATION HELO DOMAIN-CONTAINING PROTEIN"/>
    <property type="match status" value="1"/>
</dbReference>
<dbReference type="Proteomes" id="UP000184356">
    <property type="component" value="Unassembled WGS sequence"/>
</dbReference>
<dbReference type="GO" id="GO:0004672">
    <property type="term" value="F:protein kinase activity"/>
    <property type="evidence" value="ECO:0007669"/>
    <property type="project" value="InterPro"/>
</dbReference>
<evidence type="ECO:0000313" key="3">
    <source>
        <dbReference type="Proteomes" id="UP000184356"/>
    </source>
</evidence>
<dbReference type="Gene3D" id="1.10.510.10">
    <property type="entry name" value="Transferase(Phosphotransferase) domain 1"/>
    <property type="match status" value="1"/>
</dbReference>
<dbReference type="AlphaFoldDB" id="A0A1L9SYG3"/>
<dbReference type="InterPro" id="IPR029498">
    <property type="entry name" value="HeLo_dom"/>
</dbReference>
<dbReference type="PANTHER" id="PTHR37542">
    <property type="entry name" value="HELO DOMAIN-CONTAINING PROTEIN-RELATED"/>
    <property type="match status" value="1"/>
</dbReference>
<reference evidence="3" key="1">
    <citation type="journal article" date="2017" name="Genome Biol.">
        <title>Comparative genomics reveals high biological diversity and specific adaptations in the industrially and medically important fungal genus Aspergillus.</title>
        <authorList>
            <person name="de Vries R.P."/>
            <person name="Riley R."/>
            <person name="Wiebenga A."/>
            <person name="Aguilar-Osorio G."/>
            <person name="Amillis S."/>
            <person name="Uchima C.A."/>
            <person name="Anderluh G."/>
            <person name="Asadollahi M."/>
            <person name="Askin M."/>
            <person name="Barry K."/>
            <person name="Battaglia E."/>
            <person name="Bayram O."/>
            <person name="Benocci T."/>
            <person name="Braus-Stromeyer S.A."/>
            <person name="Caldana C."/>
            <person name="Canovas D."/>
            <person name="Cerqueira G.C."/>
            <person name="Chen F."/>
            <person name="Chen W."/>
            <person name="Choi C."/>
            <person name="Clum A."/>
            <person name="Dos Santos R.A."/>
            <person name="Damasio A.R."/>
            <person name="Diallinas G."/>
            <person name="Emri T."/>
            <person name="Fekete E."/>
            <person name="Flipphi M."/>
            <person name="Freyberg S."/>
            <person name="Gallo A."/>
            <person name="Gournas C."/>
            <person name="Habgood R."/>
            <person name="Hainaut M."/>
            <person name="Harispe M.L."/>
            <person name="Henrissat B."/>
            <person name="Hilden K.S."/>
            <person name="Hope R."/>
            <person name="Hossain A."/>
            <person name="Karabika E."/>
            <person name="Karaffa L."/>
            <person name="Karanyi Z."/>
            <person name="Krasevec N."/>
            <person name="Kuo A."/>
            <person name="Kusch H."/>
            <person name="LaButti K."/>
            <person name="Lagendijk E.L."/>
            <person name="Lapidus A."/>
            <person name="Levasseur A."/>
            <person name="Lindquist E."/>
            <person name="Lipzen A."/>
            <person name="Logrieco A.F."/>
            <person name="MacCabe A."/>
            <person name="Maekelae M.R."/>
            <person name="Malavazi I."/>
            <person name="Melin P."/>
            <person name="Meyer V."/>
            <person name="Mielnichuk N."/>
            <person name="Miskei M."/>
            <person name="Molnar A.P."/>
            <person name="Mule G."/>
            <person name="Ngan C.Y."/>
            <person name="Orejas M."/>
            <person name="Orosz E."/>
            <person name="Ouedraogo J.P."/>
            <person name="Overkamp K.M."/>
            <person name="Park H.-S."/>
            <person name="Perrone G."/>
            <person name="Piumi F."/>
            <person name="Punt P.J."/>
            <person name="Ram A.F."/>
            <person name="Ramon A."/>
            <person name="Rauscher S."/>
            <person name="Record E."/>
            <person name="Riano-Pachon D.M."/>
            <person name="Robert V."/>
            <person name="Roehrig J."/>
            <person name="Ruller R."/>
            <person name="Salamov A."/>
            <person name="Salih N.S."/>
            <person name="Samson R.A."/>
            <person name="Sandor E."/>
            <person name="Sanguinetti M."/>
            <person name="Schuetze T."/>
            <person name="Sepcic K."/>
            <person name="Shelest E."/>
            <person name="Sherlock G."/>
            <person name="Sophianopoulou V."/>
            <person name="Squina F.M."/>
            <person name="Sun H."/>
            <person name="Susca A."/>
            <person name="Todd R.B."/>
            <person name="Tsang A."/>
            <person name="Unkles S.E."/>
            <person name="van de Wiele N."/>
            <person name="van Rossen-Uffink D."/>
            <person name="Oliveira J.V."/>
            <person name="Vesth T.C."/>
            <person name="Visser J."/>
            <person name="Yu J.-H."/>
            <person name="Zhou M."/>
            <person name="Andersen M.R."/>
            <person name="Archer D.B."/>
            <person name="Baker S.E."/>
            <person name="Benoit I."/>
            <person name="Brakhage A.A."/>
            <person name="Braus G.H."/>
            <person name="Fischer R."/>
            <person name="Frisvad J.C."/>
            <person name="Goldman G.H."/>
            <person name="Houbraken J."/>
            <person name="Oakley B."/>
            <person name="Pocsi I."/>
            <person name="Scazzocchio C."/>
            <person name="Seiboth B."/>
            <person name="vanKuyk P.A."/>
            <person name="Wortman J."/>
            <person name="Dyer P.S."/>
            <person name="Grigoriev I.V."/>
        </authorList>
    </citation>
    <scope>NUCLEOTIDE SEQUENCE [LARGE SCALE GENOMIC DNA]</scope>
    <source>
        <strain evidence="3">CBS 593.65</strain>
    </source>
</reference>
<feature type="domain" description="Protein kinase" evidence="1">
    <location>
        <begin position="182"/>
        <end position="560"/>
    </location>
</feature>
<dbReference type="GO" id="GO:0005524">
    <property type="term" value="F:ATP binding"/>
    <property type="evidence" value="ECO:0007669"/>
    <property type="project" value="InterPro"/>
</dbReference>
<dbReference type="VEuPathDB" id="FungiDB:ASPSYDRAFT_717740"/>
<protein>
    <recommendedName>
        <fullName evidence="1">Protein kinase domain-containing protein</fullName>
    </recommendedName>
</protein>
<accession>A0A1L9SYG3</accession>
<dbReference type="RefSeq" id="XP_040695879.1">
    <property type="nucleotide sequence ID" value="XM_040850599.1"/>
</dbReference>
<dbReference type="STRING" id="1036612.A0A1L9SYG3"/>
<dbReference type="OrthoDB" id="1911848at2759"/>
<organism evidence="2 3">
    <name type="scientific">Aspergillus sydowii CBS 593.65</name>
    <dbReference type="NCBI Taxonomy" id="1036612"/>
    <lineage>
        <taxon>Eukaryota</taxon>
        <taxon>Fungi</taxon>
        <taxon>Dikarya</taxon>
        <taxon>Ascomycota</taxon>
        <taxon>Pezizomycotina</taxon>
        <taxon>Eurotiomycetes</taxon>
        <taxon>Eurotiomycetidae</taxon>
        <taxon>Eurotiales</taxon>
        <taxon>Aspergillaceae</taxon>
        <taxon>Aspergillus</taxon>
        <taxon>Aspergillus subgen. Nidulantes</taxon>
    </lineage>
</organism>
<name>A0A1L9SYG3_9EURO</name>